<feature type="transmembrane region" description="Helical" evidence="10">
    <location>
        <begin position="236"/>
        <end position="260"/>
    </location>
</feature>
<keyword evidence="8 10" id="KW-0472">Membrane</keyword>
<keyword evidence="7 10" id="KW-1133">Transmembrane helix</keyword>
<dbReference type="GO" id="GO:0015297">
    <property type="term" value="F:antiporter activity"/>
    <property type="evidence" value="ECO:0007669"/>
    <property type="project" value="InterPro"/>
</dbReference>
<reference evidence="11 12" key="1">
    <citation type="submission" date="2015-09" db="EMBL/GenBank/DDBJ databases">
        <authorList>
            <consortium name="Pathogen Informatics"/>
        </authorList>
    </citation>
    <scope>NUCLEOTIDE SEQUENCE [LARGE SCALE GENOMIC DNA]</scope>
    <source>
        <strain evidence="11 12">2789STDY5608872</strain>
    </source>
</reference>
<name>A0A173V2G0_PARDI</name>
<dbReference type="InterPro" id="IPR002528">
    <property type="entry name" value="MATE_fam"/>
</dbReference>
<dbReference type="InterPro" id="IPR051327">
    <property type="entry name" value="MATE_MepA_subfamily"/>
</dbReference>
<evidence type="ECO:0000256" key="1">
    <source>
        <dbReference type="ARBA" id="ARBA00004651"/>
    </source>
</evidence>
<evidence type="ECO:0000256" key="4">
    <source>
        <dbReference type="ARBA" id="ARBA00022448"/>
    </source>
</evidence>
<feature type="transmembrane region" description="Helical" evidence="10">
    <location>
        <begin position="316"/>
        <end position="339"/>
    </location>
</feature>
<dbReference type="EMBL" id="CYXP01000005">
    <property type="protein sequence ID" value="CUN20465.1"/>
    <property type="molecule type" value="Genomic_DNA"/>
</dbReference>
<dbReference type="GO" id="GO:0046677">
    <property type="term" value="P:response to antibiotic"/>
    <property type="evidence" value="ECO:0007669"/>
    <property type="project" value="UniProtKB-KW"/>
</dbReference>
<evidence type="ECO:0000313" key="12">
    <source>
        <dbReference type="Proteomes" id="UP000095591"/>
    </source>
</evidence>
<protein>
    <recommendedName>
        <fullName evidence="3">Multidrug export protein MepA</fullName>
    </recommendedName>
</protein>
<gene>
    <name evidence="11" type="primary">mepA_6</name>
    <name evidence="11" type="ORF">ERS852429_02501</name>
</gene>
<dbReference type="CDD" id="cd13143">
    <property type="entry name" value="MATE_MepA_like"/>
    <property type="match status" value="1"/>
</dbReference>
<feature type="transmembrane region" description="Helical" evidence="10">
    <location>
        <begin position="419"/>
        <end position="439"/>
    </location>
</feature>
<dbReference type="GO" id="GO:0005886">
    <property type="term" value="C:plasma membrane"/>
    <property type="evidence" value="ECO:0007669"/>
    <property type="project" value="UniProtKB-SubCell"/>
</dbReference>
<evidence type="ECO:0000256" key="5">
    <source>
        <dbReference type="ARBA" id="ARBA00022475"/>
    </source>
</evidence>
<evidence type="ECO:0000313" key="11">
    <source>
        <dbReference type="EMBL" id="CUN20465.1"/>
    </source>
</evidence>
<evidence type="ECO:0000256" key="2">
    <source>
        <dbReference type="ARBA" id="ARBA00008417"/>
    </source>
</evidence>
<organism evidence="11 12">
    <name type="scientific">Parabacteroides distasonis</name>
    <dbReference type="NCBI Taxonomy" id="823"/>
    <lineage>
        <taxon>Bacteria</taxon>
        <taxon>Pseudomonadati</taxon>
        <taxon>Bacteroidota</taxon>
        <taxon>Bacteroidia</taxon>
        <taxon>Bacteroidales</taxon>
        <taxon>Tannerellaceae</taxon>
        <taxon>Parabacteroides</taxon>
    </lineage>
</organism>
<feature type="transmembrane region" description="Helical" evidence="10">
    <location>
        <begin position="196"/>
        <end position="216"/>
    </location>
</feature>
<evidence type="ECO:0000256" key="7">
    <source>
        <dbReference type="ARBA" id="ARBA00022989"/>
    </source>
</evidence>
<comment type="subcellular location">
    <subcellularLocation>
        <location evidence="1">Cell membrane</location>
        <topology evidence="1">Multi-pass membrane protein</topology>
    </subcellularLocation>
</comment>
<dbReference type="GO" id="GO:0042910">
    <property type="term" value="F:xenobiotic transmembrane transporter activity"/>
    <property type="evidence" value="ECO:0007669"/>
    <property type="project" value="InterPro"/>
</dbReference>
<dbReference type="NCBIfam" id="TIGR00797">
    <property type="entry name" value="matE"/>
    <property type="match status" value="1"/>
</dbReference>
<keyword evidence="5" id="KW-1003">Cell membrane</keyword>
<feature type="transmembrane region" description="Helical" evidence="10">
    <location>
        <begin position="95"/>
        <end position="118"/>
    </location>
</feature>
<feature type="transmembrane region" description="Helical" evidence="10">
    <location>
        <begin position="170"/>
        <end position="190"/>
    </location>
</feature>
<dbReference type="PIRSF" id="PIRSF006603">
    <property type="entry name" value="DinF"/>
    <property type="match status" value="1"/>
</dbReference>
<evidence type="ECO:0000256" key="9">
    <source>
        <dbReference type="ARBA" id="ARBA00023251"/>
    </source>
</evidence>
<keyword evidence="9" id="KW-0046">Antibiotic resistance</keyword>
<dbReference type="InterPro" id="IPR048279">
    <property type="entry name" value="MdtK-like"/>
</dbReference>
<keyword evidence="4" id="KW-0813">Transport</keyword>
<dbReference type="PANTHER" id="PTHR43823">
    <property type="entry name" value="SPORULATION PROTEIN YKVU"/>
    <property type="match status" value="1"/>
</dbReference>
<dbReference type="Proteomes" id="UP000095591">
    <property type="component" value="Unassembled WGS sequence"/>
</dbReference>
<feature type="transmembrane region" description="Helical" evidence="10">
    <location>
        <begin position="272"/>
        <end position="295"/>
    </location>
</feature>
<evidence type="ECO:0000256" key="10">
    <source>
        <dbReference type="SAM" id="Phobius"/>
    </source>
</evidence>
<keyword evidence="6 10" id="KW-0812">Transmembrane</keyword>
<comment type="similarity">
    <text evidence="2">Belongs to the multi antimicrobial extrusion (MATE) (TC 2.A.66.1) family. MepA subfamily.</text>
</comment>
<dbReference type="InterPro" id="IPR045070">
    <property type="entry name" value="MATE_MepA-like"/>
</dbReference>
<dbReference type="RefSeq" id="WP_044545129.1">
    <property type="nucleotide sequence ID" value="NZ_CDRH01000163.1"/>
</dbReference>
<dbReference type="Pfam" id="PF01554">
    <property type="entry name" value="MatE"/>
    <property type="match status" value="2"/>
</dbReference>
<dbReference type="PANTHER" id="PTHR43823:SF3">
    <property type="entry name" value="MULTIDRUG EXPORT PROTEIN MEPA"/>
    <property type="match status" value="1"/>
</dbReference>
<feature type="transmembrane region" description="Helical" evidence="10">
    <location>
        <begin position="18"/>
        <end position="38"/>
    </location>
</feature>
<evidence type="ECO:0000256" key="3">
    <source>
        <dbReference type="ARBA" id="ARBA00022106"/>
    </source>
</evidence>
<evidence type="ECO:0000256" key="8">
    <source>
        <dbReference type="ARBA" id="ARBA00023136"/>
    </source>
</evidence>
<feature type="transmembrane region" description="Helical" evidence="10">
    <location>
        <begin position="390"/>
        <end position="413"/>
    </location>
</feature>
<dbReference type="AlphaFoldDB" id="A0A173V2G0"/>
<accession>A0A173V2G0</accession>
<feature type="transmembrane region" description="Helical" evidence="10">
    <location>
        <begin position="138"/>
        <end position="158"/>
    </location>
</feature>
<feature type="transmembrane region" description="Helical" evidence="10">
    <location>
        <begin position="50"/>
        <end position="74"/>
    </location>
</feature>
<sequence>MSNEITWRLENENIGRLLVHYAIPAVIGTMVNALYNIVDRIFIGQGVGALAISGLTLTFPILLFMQAFGMLIGAGAATRVSIHLGRKANDLADNVLGNAFTLTFIIGALTIIPSMIFLDDLLMWFGGSEQTIPYAKDYLYIAIPGNLLATLSFSFNAVMRASGYPKKAMFTMMIGAVLNVILDPIFIFWLDMGIQGAAIATVISMAAGAAFVMSHFISKDSIVRFHTKYFRLKGPIIWNIFTIGMSPFSMQLAGSVVVVIMNHALKENGGDLAIGASGIISSIAMLLVMLIIGIAQGMQPIVGFNHGAGHHDRVLATLRLSIIVSTLITGVGCIVSLLFPRLIVSVFSADAELVSITDNGLRLTMLVFFVVGSQITISQFFQSIGVAWKAMFLSLSRQVLFLIPAILLFPPIWGLDGVWLAQPFSDFIAAVTAWGFLWYHVKNVKNKG</sequence>
<evidence type="ECO:0000256" key="6">
    <source>
        <dbReference type="ARBA" id="ARBA00022692"/>
    </source>
</evidence>
<proteinExistence type="inferred from homology"/>
<feature type="transmembrane region" description="Helical" evidence="10">
    <location>
        <begin position="359"/>
        <end position="378"/>
    </location>
</feature>